<comment type="similarity">
    <text evidence="2 11 12">Belongs to the TonB-dependent receptor family.</text>
</comment>
<evidence type="ECO:0000256" key="7">
    <source>
        <dbReference type="ARBA" id="ARBA00023077"/>
    </source>
</evidence>
<feature type="domain" description="TonB-dependent receptor plug" evidence="15">
    <location>
        <begin position="11"/>
        <end position="87"/>
    </location>
</feature>
<evidence type="ECO:0000256" key="4">
    <source>
        <dbReference type="ARBA" id="ARBA00022452"/>
    </source>
</evidence>
<dbReference type="PANTHER" id="PTHR30069">
    <property type="entry name" value="TONB-DEPENDENT OUTER MEMBRANE RECEPTOR"/>
    <property type="match status" value="1"/>
</dbReference>
<dbReference type="SUPFAM" id="SSF56935">
    <property type="entry name" value="Porins"/>
    <property type="match status" value="1"/>
</dbReference>
<evidence type="ECO:0000256" key="1">
    <source>
        <dbReference type="ARBA" id="ARBA00004571"/>
    </source>
</evidence>
<evidence type="ECO:0000256" key="2">
    <source>
        <dbReference type="ARBA" id="ARBA00009810"/>
    </source>
</evidence>
<evidence type="ECO:0000259" key="15">
    <source>
        <dbReference type="Pfam" id="PF07715"/>
    </source>
</evidence>
<dbReference type="Pfam" id="PF07715">
    <property type="entry name" value="Plug"/>
    <property type="match status" value="1"/>
</dbReference>
<evidence type="ECO:0000256" key="13">
    <source>
        <dbReference type="SAM" id="MobiDB-lite"/>
    </source>
</evidence>
<keyword evidence="3 11" id="KW-0813">Transport</keyword>
<dbReference type="Gene3D" id="2.170.130.10">
    <property type="entry name" value="TonB-dependent receptor, plug domain"/>
    <property type="match status" value="1"/>
</dbReference>
<evidence type="ECO:0000256" key="8">
    <source>
        <dbReference type="ARBA" id="ARBA00023136"/>
    </source>
</evidence>
<evidence type="ECO:0000313" key="17">
    <source>
        <dbReference type="Proteomes" id="UP001156215"/>
    </source>
</evidence>
<dbReference type="InterPro" id="IPR037066">
    <property type="entry name" value="Plug_dom_sf"/>
</dbReference>
<evidence type="ECO:0000259" key="14">
    <source>
        <dbReference type="Pfam" id="PF00593"/>
    </source>
</evidence>
<feature type="domain" description="TonB-dependent receptor-like beta-barrel" evidence="14">
    <location>
        <begin position="190"/>
        <end position="599"/>
    </location>
</feature>
<keyword evidence="10 11" id="KW-0998">Cell outer membrane</keyword>
<dbReference type="InterPro" id="IPR000531">
    <property type="entry name" value="Beta-barrel_TonB"/>
</dbReference>
<name>A0A9E9P3E1_9BURK</name>
<evidence type="ECO:0000256" key="11">
    <source>
        <dbReference type="PROSITE-ProRule" id="PRU01360"/>
    </source>
</evidence>
<accession>A0A9E9P3E1</accession>
<gene>
    <name evidence="16" type="ORF">NB640_00170</name>
</gene>
<evidence type="ECO:0000256" key="6">
    <source>
        <dbReference type="ARBA" id="ARBA00022729"/>
    </source>
</evidence>
<dbReference type="Proteomes" id="UP001156215">
    <property type="component" value="Chromosome"/>
</dbReference>
<evidence type="ECO:0000256" key="10">
    <source>
        <dbReference type="ARBA" id="ARBA00023237"/>
    </source>
</evidence>
<organism evidence="16 17">
    <name type="scientific">Oxalobacter vibrioformis</name>
    <dbReference type="NCBI Taxonomy" id="933080"/>
    <lineage>
        <taxon>Bacteria</taxon>
        <taxon>Pseudomonadati</taxon>
        <taxon>Pseudomonadota</taxon>
        <taxon>Betaproteobacteria</taxon>
        <taxon>Burkholderiales</taxon>
        <taxon>Oxalobacteraceae</taxon>
        <taxon>Oxalobacter</taxon>
    </lineage>
</organism>
<dbReference type="PROSITE" id="PS52016">
    <property type="entry name" value="TONB_DEPENDENT_REC_3"/>
    <property type="match status" value="1"/>
</dbReference>
<protein>
    <submittedName>
        <fullName evidence="16">TonB-dependent receptor</fullName>
    </submittedName>
</protein>
<evidence type="ECO:0000256" key="5">
    <source>
        <dbReference type="ARBA" id="ARBA00022692"/>
    </source>
</evidence>
<reference evidence="16" key="1">
    <citation type="journal article" date="2022" name="Front. Microbiol.">
        <title>New perspectives on an old grouping: The genomic and phenotypic variability of Oxalobacter formigenes and the implications for calcium oxalate stone prevention.</title>
        <authorList>
            <person name="Chmiel J.A."/>
            <person name="Carr C."/>
            <person name="Stuivenberg G.A."/>
            <person name="Venema R."/>
            <person name="Chanyi R.M."/>
            <person name="Al K.F."/>
            <person name="Giguere D."/>
            <person name="Say H."/>
            <person name="Akouris P.P."/>
            <person name="Dominguez Romero S.A."/>
            <person name="Kwong A."/>
            <person name="Tai V."/>
            <person name="Koval S.F."/>
            <person name="Razvi H."/>
            <person name="Bjazevic J."/>
            <person name="Burton J.P."/>
        </authorList>
    </citation>
    <scope>NUCLEOTIDE SEQUENCE</scope>
    <source>
        <strain evidence="16">WoOx3</strain>
    </source>
</reference>
<dbReference type="Gene3D" id="2.40.170.20">
    <property type="entry name" value="TonB-dependent receptor, beta-barrel domain"/>
    <property type="match status" value="1"/>
</dbReference>
<keyword evidence="9 16" id="KW-0675">Receptor</keyword>
<dbReference type="KEGG" id="ovb:NB640_00170"/>
<comment type="subcellular location">
    <subcellularLocation>
        <location evidence="1 11">Cell outer membrane</location>
        <topology evidence="1 11">Multi-pass membrane protein</topology>
    </subcellularLocation>
</comment>
<keyword evidence="17" id="KW-1185">Reference proteome</keyword>
<dbReference type="Pfam" id="PF00593">
    <property type="entry name" value="TonB_dep_Rec_b-barrel"/>
    <property type="match status" value="1"/>
</dbReference>
<evidence type="ECO:0000256" key="12">
    <source>
        <dbReference type="RuleBase" id="RU003357"/>
    </source>
</evidence>
<dbReference type="CDD" id="cd01347">
    <property type="entry name" value="ligand_gated_channel"/>
    <property type="match status" value="1"/>
</dbReference>
<keyword evidence="7 12" id="KW-0798">TonB box</keyword>
<dbReference type="GO" id="GO:0015344">
    <property type="term" value="F:siderophore uptake transmembrane transporter activity"/>
    <property type="evidence" value="ECO:0007669"/>
    <property type="project" value="TreeGrafter"/>
</dbReference>
<keyword evidence="8 11" id="KW-0472">Membrane</keyword>
<keyword evidence="6" id="KW-0732">Signal</keyword>
<dbReference type="InterPro" id="IPR036942">
    <property type="entry name" value="Beta-barrel_TonB_sf"/>
</dbReference>
<feature type="region of interest" description="Disordered" evidence="13">
    <location>
        <begin position="1"/>
        <end position="30"/>
    </location>
</feature>
<dbReference type="RefSeq" id="WP_269309124.1">
    <property type="nucleotide sequence ID" value="NZ_CP098242.1"/>
</dbReference>
<evidence type="ECO:0000256" key="3">
    <source>
        <dbReference type="ARBA" id="ARBA00022448"/>
    </source>
</evidence>
<dbReference type="PANTHER" id="PTHR30069:SF29">
    <property type="entry name" value="HEMOGLOBIN AND HEMOGLOBIN-HAPTOGLOBIN-BINDING PROTEIN 1-RELATED"/>
    <property type="match status" value="1"/>
</dbReference>
<dbReference type="GO" id="GO:0044718">
    <property type="term" value="P:siderophore transmembrane transport"/>
    <property type="evidence" value="ECO:0007669"/>
    <property type="project" value="TreeGrafter"/>
</dbReference>
<keyword evidence="4 11" id="KW-1134">Transmembrane beta strand</keyword>
<keyword evidence="5 11" id="KW-0812">Transmembrane</keyword>
<evidence type="ECO:0000256" key="9">
    <source>
        <dbReference type="ARBA" id="ARBA00023170"/>
    </source>
</evidence>
<dbReference type="EMBL" id="CP098242">
    <property type="protein sequence ID" value="WAW10125.1"/>
    <property type="molecule type" value="Genomic_DNA"/>
</dbReference>
<dbReference type="InterPro" id="IPR039426">
    <property type="entry name" value="TonB-dep_rcpt-like"/>
</dbReference>
<sequence>MNERPPTPQWEGVKGVPGVFQGESAGRGENTITIRGSSRYQVGMYVDDIPVATAYRNEWNADNTLLFDLESVEISKGFSSPLLSSNNGLAGTINLRTAKPVKELDFKAKYMNYFDNQANDQGRMMGFSLGTRQELFYAKISAVENRRDHYRLSSDFDGGRFQGKGKRVGSDYRNRSMNAMVGLTPTKDIDVMFGYTVQRFERGQPINAAKDAPNLGSGGSQTRTWRWPIYDTDRYYMNADWNINEKAHVKFIAYYDKHQDKTYDYKDKDFTVRNIEGDQHYDQHTAGAQVKFDYTFNDSNKLATSVGYRELSHKGYRWTSAGSKYLSDDIKENYWDVGAEYEWKPIRPLTLVLGGSYTWMDPDRSNTYAANGTKSRMDTGGLSEDLFTWQLGAFYDVTKNDQVFATVARKSRIGTMRERFMGYRNNASMPTSADLKPEKAMHYELGYRGVVMEKLKLNTSVFFSDSKDLIISTQDAGKNTYFINADETEVWGGELGAELLLNRYLSAGVTYSYMHWDTKKSTSVQYLTFTPKHSGSAYLVISPMKDLSIIPELYFTDKFYSSSSRSDSNARTPGFTTMNLKAMYEFKDNYTVEVGVQNLFDKNYYYSYGYYQPGMTLFAGLTVKY</sequence>
<evidence type="ECO:0000313" key="16">
    <source>
        <dbReference type="EMBL" id="WAW10125.1"/>
    </source>
</evidence>
<dbReference type="InterPro" id="IPR012910">
    <property type="entry name" value="Plug_dom"/>
</dbReference>
<proteinExistence type="inferred from homology"/>
<dbReference type="AlphaFoldDB" id="A0A9E9P3E1"/>
<dbReference type="GO" id="GO:0009279">
    <property type="term" value="C:cell outer membrane"/>
    <property type="evidence" value="ECO:0007669"/>
    <property type="project" value="UniProtKB-SubCell"/>
</dbReference>